<evidence type="ECO:0000313" key="8">
    <source>
        <dbReference type="Proteomes" id="UP000076584"/>
    </source>
</evidence>
<dbReference type="GO" id="GO:0008270">
    <property type="term" value="F:zinc ion binding"/>
    <property type="evidence" value="ECO:0007669"/>
    <property type="project" value="InterPro"/>
</dbReference>
<dbReference type="Proteomes" id="UP000076584">
    <property type="component" value="Unassembled WGS sequence"/>
</dbReference>
<keyword evidence="4" id="KW-0539">Nucleus</keyword>
<accession>A0A167BJW1</accession>
<evidence type="ECO:0000256" key="2">
    <source>
        <dbReference type="ARBA" id="ARBA00023015"/>
    </source>
</evidence>
<proteinExistence type="predicted"/>
<dbReference type="Pfam" id="PF00172">
    <property type="entry name" value="Zn_clus"/>
    <property type="match status" value="1"/>
</dbReference>
<dbReference type="GO" id="GO:0000978">
    <property type="term" value="F:RNA polymerase II cis-regulatory region sequence-specific DNA binding"/>
    <property type="evidence" value="ECO:0007669"/>
    <property type="project" value="TreeGrafter"/>
</dbReference>
<evidence type="ECO:0000256" key="3">
    <source>
        <dbReference type="ARBA" id="ARBA00023163"/>
    </source>
</evidence>
<keyword evidence="1" id="KW-0479">Metal-binding</keyword>
<organism evidence="7 8">
    <name type="scientific">Colletotrichum incanum</name>
    <name type="common">Soybean anthracnose fungus</name>
    <dbReference type="NCBI Taxonomy" id="1573173"/>
    <lineage>
        <taxon>Eukaryota</taxon>
        <taxon>Fungi</taxon>
        <taxon>Dikarya</taxon>
        <taxon>Ascomycota</taxon>
        <taxon>Pezizomycotina</taxon>
        <taxon>Sordariomycetes</taxon>
        <taxon>Hypocreomycetidae</taxon>
        <taxon>Glomerellales</taxon>
        <taxon>Glomerellaceae</taxon>
        <taxon>Colletotrichum</taxon>
        <taxon>Colletotrichum spaethianum species complex</taxon>
    </lineage>
</organism>
<evidence type="ECO:0000259" key="6">
    <source>
        <dbReference type="PROSITE" id="PS50048"/>
    </source>
</evidence>
<dbReference type="GO" id="GO:0000435">
    <property type="term" value="P:positive regulation of transcription from RNA polymerase II promoter by galactose"/>
    <property type="evidence" value="ECO:0007669"/>
    <property type="project" value="TreeGrafter"/>
</dbReference>
<dbReference type="GO" id="GO:0000981">
    <property type="term" value="F:DNA-binding transcription factor activity, RNA polymerase II-specific"/>
    <property type="evidence" value="ECO:0007669"/>
    <property type="project" value="InterPro"/>
</dbReference>
<dbReference type="GO" id="GO:0005634">
    <property type="term" value="C:nucleus"/>
    <property type="evidence" value="ECO:0007669"/>
    <property type="project" value="TreeGrafter"/>
</dbReference>
<dbReference type="SMART" id="SM00066">
    <property type="entry name" value="GAL4"/>
    <property type="match status" value="1"/>
</dbReference>
<dbReference type="EMBL" id="LFIW01001670">
    <property type="protein sequence ID" value="KZL81423.1"/>
    <property type="molecule type" value="Genomic_DNA"/>
</dbReference>
<protein>
    <submittedName>
        <fullName evidence="7">C6 transcription factor</fullName>
    </submittedName>
</protein>
<sequence length="729" mass="82043">LACRLLGLHRDSIPICFLGSGTFVTEFRSRPNDVIPNMPDSLRRCSNSTTVRACVNCQKRKSRCIRGNASNDPCSYCAKTGKTCSFESPPDRTPLTRKNLDAAELRCTQLRNLLRSLNPDLDIESALRDAGGQQVENYDASHTPEESDEVTPHSYEWHEGSLSPECKSSAHENDGMAMLLTHDSGYLGSSSGSQLLGEIDSVIHVSNAAKQQHPTSHRKRLRRSSSSAGLAPPGSFGLQSSYIASRLIDAYFLLYNTSYPVLHEKTFRERVDAGRRQRPVPSPWRVVYQMVLAIGHWLSSTESEHLQSCYYSAARSSLSLQMLESGTIETVQAFLLMSNYLQKRDRTNTGYNFSGLAYRMALGLGLHREPPGSEDTLGHERRRQLFWTIYCFESGFNITTGRPPAMSEDFLDTRVPRNIDDKELPLKAPVPPSVDYPTTYSTIIAHAELAKIADAVYHEFLLAKTAGTKIEYRVAETLERDLNRWQQALPGYFVAADCPSWFRAPRAVVLWKEQNLRVLLWRGSQLQHSYLPTKVNAEEKCLYVAMQSIHDIATFCMSFEGSLHQGIIWYATYFLFQATLVLEANYLTKAAQSEQDRVAWQHSVSKSRACLRTLAQKSRPAKRCLEMLDRIHSQFQYLPQLDVELGQTYFQATAPQPEASTALPASNFIAPTQNFIDLPSENDFAFYGESQPVFGDDTADPSLRMLLNEASLDFMENMPLDLLLGDWTT</sequence>
<keyword evidence="8" id="KW-1185">Reference proteome</keyword>
<dbReference type="CDD" id="cd00067">
    <property type="entry name" value="GAL4"/>
    <property type="match status" value="1"/>
</dbReference>
<reference evidence="7 8" key="1">
    <citation type="submission" date="2015-06" db="EMBL/GenBank/DDBJ databases">
        <title>Survival trade-offs in plant roots during colonization by closely related pathogenic and mutualistic fungi.</title>
        <authorList>
            <person name="Hacquard S."/>
            <person name="Kracher B."/>
            <person name="Hiruma K."/>
            <person name="Weinman A."/>
            <person name="Muench P."/>
            <person name="Garrido Oter R."/>
            <person name="Ver Loren van Themaat E."/>
            <person name="Dallerey J.-F."/>
            <person name="Damm U."/>
            <person name="Henrissat B."/>
            <person name="Lespinet O."/>
            <person name="Thon M."/>
            <person name="Kemen E."/>
            <person name="McHardy A.C."/>
            <person name="Schulze-Lefert P."/>
            <person name="O'Connell R.J."/>
        </authorList>
    </citation>
    <scope>NUCLEOTIDE SEQUENCE [LARGE SCALE GENOMIC DNA]</scope>
    <source>
        <strain evidence="7 8">MAFF 238704</strain>
    </source>
</reference>
<evidence type="ECO:0000256" key="4">
    <source>
        <dbReference type="ARBA" id="ARBA00023242"/>
    </source>
</evidence>
<feature type="domain" description="Zn(2)-C6 fungal-type" evidence="6">
    <location>
        <begin position="53"/>
        <end position="86"/>
    </location>
</feature>
<evidence type="ECO:0000256" key="5">
    <source>
        <dbReference type="SAM" id="MobiDB-lite"/>
    </source>
</evidence>
<feature type="region of interest" description="Disordered" evidence="5">
    <location>
        <begin position="208"/>
        <end position="232"/>
    </location>
</feature>
<dbReference type="InterPro" id="IPR007219">
    <property type="entry name" value="XnlR_reg_dom"/>
</dbReference>
<dbReference type="SMART" id="SM00906">
    <property type="entry name" value="Fungal_trans"/>
    <property type="match status" value="1"/>
</dbReference>
<dbReference type="Pfam" id="PF04082">
    <property type="entry name" value="Fungal_trans"/>
    <property type="match status" value="1"/>
</dbReference>
<gene>
    <name evidence="7" type="ORF">CI238_00381</name>
</gene>
<name>A0A167BJW1_COLIC</name>
<dbReference type="InterPro" id="IPR036864">
    <property type="entry name" value="Zn2-C6_fun-type_DNA-bd_sf"/>
</dbReference>
<dbReference type="AlphaFoldDB" id="A0A167BJW1"/>
<evidence type="ECO:0000313" key="7">
    <source>
        <dbReference type="EMBL" id="KZL81423.1"/>
    </source>
</evidence>
<dbReference type="PANTHER" id="PTHR47424:SF2">
    <property type="entry name" value="TRANSCRIPTION FACTOR DOMAIN-CONTAINING PROTEIN-RELATED"/>
    <property type="match status" value="1"/>
</dbReference>
<feature type="non-terminal residue" evidence="7">
    <location>
        <position position="1"/>
    </location>
</feature>
<dbReference type="InterPro" id="IPR051127">
    <property type="entry name" value="Fungal_SecMet_Regulators"/>
</dbReference>
<dbReference type="Gene3D" id="4.10.240.10">
    <property type="entry name" value="Zn(2)-C6 fungal-type DNA-binding domain"/>
    <property type="match status" value="1"/>
</dbReference>
<dbReference type="InterPro" id="IPR001138">
    <property type="entry name" value="Zn2Cys6_DnaBD"/>
</dbReference>
<dbReference type="PANTHER" id="PTHR47424">
    <property type="entry name" value="REGULATORY PROTEIN GAL4"/>
    <property type="match status" value="1"/>
</dbReference>
<feature type="region of interest" description="Disordered" evidence="5">
    <location>
        <begin position="134"/>
        <end position="170"/>
    </location>
</feature>
<comment type="caution">
    <text evidence="7">The sequence shown here is derived from an EMBL/GenBank/DDBJ whole genome shotgun (WGS) entry which is preliminary data.</text>
</comment>
<dbReference type="SUPFAM" id="SSF57701">
    <property type="entry name" value="Zn2/Cys6 DNA-binding domain"/>
    <property type="match status" value="1"/>
</dbReference>
<evidence type="ECO:0000256" key="1">
    <source>
        <dbReference type="ARBA" id="ARBA00022723"/>
    </source>
</evidence>
<dbReference type="PROSITE" id="PS50048">
    <property type="entry name" value="ZN2_CY6_FUNGAL_2"/>
    <property type="match status" value="1"/>
</dbReference>
<keyword evidence="2" id="KW-0805">Transcription regulation</keyword>
<dbReference type="CDD" id="cd12148">
    <property type="entry name" value="fungal_TF_MHR"/>
    <property type="match status" value="1"/>
</dbReference>
<keyword evidence="3" id="KW-0804">Transcription</keyword>
<dbReference type="GO" id="GO:0006351">
    <property type="term" value="P:DNA-templated transcription"/>
    <property type="evidence" value="ECO:0007669"/>
    <property type="project" value="InterPro"/>
</dbReference>